<sequence length="212" mass="23890">MIGFYNYTVILTYMSLLSALLGTHFAFSQNYVLALFCLMMCGFFDSFDGIVARSKKDRTDEEKKFGIQIDSLVDLVSFGVFPALIAYSMGFTEPWCFLLFAIYTLGAVIRLGYFNVVEETRQQQTTEKRKFYQGLPVTSSSLIFPMIYCLTVWFPIHVVQQIYFFGLGVVGFLFVLDFKVPKPGLKGILAMIGAGAILLAVLVINGYVRMGR</sequence>
<keyword evidence="1" id="KW-1133">Transmembrane helix</keyword>
<keyword evidence="1" id="KW-0812">Transmembrane</keyword>
<gene>
    <name evidence="2" type="ORF">SAMN04487834_11033</name>
</gene>
<dbReference type="Gene3D" id="1.20.120.1760">
    <property type="match status" value="1"/>
</dbReference>
<keyword evidence="2" id="KW-0808">Transferase</keyword>
<feature type="transmembrane region" description="Helical" evidence="1">
    <location>
        <begin position="137"/>
        <end position="156"/>
    </location>
</feature>
<dbReference type="InterPro" id="IPR043130">
    <property type="entry name" value="CDP-OH_PTrfase_TM_dom"/>
</dbReference>
<evidence type="ECO:0000256" key="1">
    <source>
        <dbReference type="SAM" id="Phobius"/>
    </source>
</evidence>
<dbReference type="InterPro" id="IPR000462">
    <property type="entry name" value="CDP-OH_P_trans"/>
</dbReference>
<dbReference type="GeneID" id="54120970"/>
<dbReference type="GO" id="GO:0008654">
    <property type="term" value="P:phospholipid biosynthetic process"/>
    <property type="evidence" value="ECO:0007669"/>
    <property type="project" value="InterPro"/>
</dbReference>
<organism evidence="2 3">
    <name type="scientific">Sharpea azabuensis</name>
    <dbReference type="NCBI Taxonomy" id="322505"/>
    <lineage>
        <taxon>Bacteria</taxon>
        <taxon>Bacillati</taxon>
        <taxon>Bacillota</taxon>
        <taxon>Erysipelotrichia</taxon>
        <taxon>Erysipelotrichales</taxon>
        <taxon>Coprobacillaceae</taxon>
        <taxon>Sharpea</taxon>
    </lineage>
</organism>
<accession>A0A1H6XSI6</accession>
<feature type="transmembrane region" description="Helical" evidence="1">
    <location>
        <begin position="33"/>
        <end position="51"/>
    </location>
</feature>
<dbReference type="STRING" id="322505.SAMN04487836_1234"/>
<feature type="transmembrane region" description="Helical" evidence="1">
    <location>
        <begin position="187"/>
        <end position="208"/>
    </location>
</feature>
<feature type="transmembrane region" description="Helical" evidence="1">
    <location>
        <begin position="72"/>
        <end position="91"/>
    </location>
</feature>
<name>A0A1H6XSI6_9FIRM</name>
<evidence type="ECO:0000313" key="3">
    <source>
        <dbReference type="Proteomes" id="UP000183028"/>
    </source>
</evidence>
<reference evidence="3" key="1">
    <citation type="submission" date="2016-10" db="EMBL/GenBank/DDBJ databases">
        <authorList>
            <person name="Varghese N."/>
        </authorList>
    </citation>
    <scope>NUCLEOTIDE SEQUENCE [LARGE SCALE GENOMIC DNA]</scope>
    <source>
        <strain evidence="3">DSM 20406</strain>
    </source>
</reference>
<dbReference type="RefSeq" id="WP_033163583.1">
    <property type="nucleotide sequence ID" value="NZ_CACVPP010000031.1"/>
</dbReference>
<evidence type="ECO:0000313" key="2">
    <source>
        <dbReference type="EMBL" id="SEJ31156.1"/>
    </source>
</evidence>
<keyword evidence="3" id="KW-1185">Reference proteome</keyword>
<dbReference type="Proteomes" id="UP000183028">
    <property type="component" value="Unassembled WGS sequence"/>
</dbReference>
<protein>
    <submittedName>
        <fullName evidence="2">CDP-diacylglycerol---serine O-phosphatidyltransferase</fullName>
    </submittedName>
</protein>
<feature type="transmembrane region" description="Helical" evidence="1">
    <location>
        <begin position="97"/>
        <end position="116"/>
    </location>
</feature>
<keyword evidence="1" id="KW-0472">Membrane</keyword>
<dbReference type="eggNOG" id="COG1183">
    <property type="taxonomic scope" value="Bacteria"/>
</dbReference>
<dbReference type="GO" id="GO:0016780">
    <property type="term" value="F:phosphotransferase activity, for other substituted phosphate groups"/>
    <property type="evidence" value="ECO:0007669"/>
    <property type="project" value="InterPro"/>
</dbReference>
<dbReference type="EMBL" id="FNYK01000103">
    <property type="protein sequence ID" value="SEJ31156.1"/>
    <property type="molecule type" value="Genomic_DNA"/>
</dbReference>
<proteinExistence type="predicted"/>
<feature type="transmembrane region" description="Helical" evidence="1">
    <location>
        <begin position="7"/>
        <end position="27"/>
    </location>
</feature>
<dbReference type="OrthoDB" id="9777147at2"/>
<dbReference type="GO" id="GO:0016020">
    <property type="term" value="C:membrane"/>
    <property type="evidence" value="ECO:0007669"/>
    <property type="project" value="InterPro"/>
</dbReference>
<dbReference type="AlphaFoldDB" id="A0A1H6XSI6"/>
<dbReference type="Pfam" id="PF01066">
    <property type="entry name" value="CDP-OH_P_transf"/>
    <property type="match status" value="1"/>
</dbReference>